<reference evidence="2 3" key="1">
    <citation type="journal article" date="2022" name="Nat. Ecol. Evol.">
        <title>A masculinizing supergene underlies an exaggerated male reproductive morph in a spider.</title>
        <authorList>
            <person name="Hendrickx F."/>
            <person name="De Corte Z."/>
            <person name="Sonet G."/>
            <person name="Van Belleghem S.M."/>
            <person name="Kostlbacher S."/>
            <person name="Vangestel C."/>
        </authorList>
    </citation>
    <scope>NUCLEOTIDE SEQUENCE [LARGE SCALE GENOMIC DNA]</scope>
    <source>
        <strain evidence="2">W744_W776</strain>
    </source>
</reference>
<dbReference type="Proteomes" id="UP000827092">
    <property type="component" value="Unassembled WGS sequence"/>
</dbReference>
<gene>
    <name evidence="2" type="ORF">JTE90_014205</name>
</gene>
<keyword evidence="3" id="KW-1185">Reference proteome</keyword>
<comment type="caution">
    <text evidence="2">The sequence shown here is derived from an EMBL/GenBank/DDBJ whole genome shotgun (WGS) entry which is preliminary data.</text>
</comment>
<evidence type="ECO:0000256" key="1">
    <source>
        <dbReference type="SAM" id="MobiDB-lite"/>
    </source>
</evidence>
<dbReference type="EMBL" id="JAFNEN010000680">
    <property type="protein sequence ID" value="KAG8178614.1"/>
    <property type="molecule type" value="Genomic_DNA"/>
</dbReference>
<evidence type="ECO:0000313" key="2">
    <source>
        <dbReference type="EMBL" id="KAG8178614.1"/>
    </source>
</evidence>
<feature type="region of interest" description="Disordered" evidence="1">
    <location>
        <begin position="17"/>
        <end position="49"/>
    </location>
</feature>
<proteinExistence type="predicted"/>
<dbReference type="AlphaFoldDB" id="A0AAV6U4R7"/>
<evidence type="ECO:0000313" key="3">
    <source>
        <dbReference type="Proteomes" id="UP000827092"/>
    </source>
</evidence>
<name>A0AAV6U4R7_9ARAC</name>
<accession>A0AAV6U4R7</accession>
<protein>
    <submittedName>
        <fullName evidence="2">Uncharacterized protein</fullName>
    </submittedName>
</protein>
<sequence>MSTCNHAAKKMPLLSTCSSTKNMSTSNKISLLSTSNSPAKKGGGSEKNANPNILLKDLLLVNCYPENQRSQL</sequence>
<organism evidence="2 3">
    <name type="scientific">Oedothorax gibbosus</name>
    <dbReference type="NCBI Taxonomy" id="931172"/>
    <lineage>
        <taxon>Eukaryota</taxon>
        <taxon>Metazoa</taxon>
        <taxon>Ecdysozoa</taxon>
        <taxon>Arthropoda</taxon>
        <taxon>Chelicerata</taxon>
        <taxon>Arachnida</taxon>
        <taxon>Araneae</taxon>
        <taxon>Araneomorphae</taxon>
        <taxon>Entelegynae</taxon>
        <taxon>Araneoidea</taxon>
        <taxon>Linyphiidae</taxon>
        <taxon>Erigoninae</taxon>
        <taxon>Oedothorax</taxon>
    </lineage>
</organism>
<feature type="compositionally biased region" description="Polar residues" evidence="1">
    <location>
        <begin position="17"/>
        <end position="38"/>
    </location>
</feature>